<dbReference type="SUPFAM" id="SSF50998">
    <property type="entry name" value="Quinoprotein alcohol dehydrogenase-like"/>
    <property type="match status" value="1"/>
</dbReference>
<protein>
    <submittedName>
        <fullName evidence="2">Uncharacterized protein</fullName>
    </submittedName>
</protein>
<evidence type="ECO:0000256" key="1">
    <source>
        <dbReference type="SAM" id="MobiDB-lite"/>
    </source>
</evidence>
<gene>
    <name evidence="2" type="ORF">D9611_001704</name>
</gene>
<dbReference type="Proteomes" id="UP000541558">
    <property type="component" value="Unassembled WGS sequence"/>
</dbReference>
<feature type="compositionally biased region" description="Basic and acidic residues" evidence="1">
    <location>
        <begin position="625"/>
        <end position="634"/>
    </location>
</feature>
<accession>A0A8H5CHU7</accession>
<evidence type="ECO:0000313" key="2">
    <source>
        <dbReference type="EMBL" id="KAF5341748.1"/>
    </source>
</evidence>
<sequence>MLLEDTNIEEGHGVRPTLTYTPSSSIRLASSETSPPLLRFICFSPDGKYIAGAFDLKIMVWKQSLSEDAGSIAENWTVVSDYPLEGGGVEDALCCMSWAKSGVLLAGATTGDVLVVKVTEAGTSVHIFLAAEKPIKHLALNKDKSHLTIVAGDADTTIWKAGFPPVPPGTVSEEQWDQIQKVPTPEIQYPPDENLEVTFVGWKETDGDVVILAYLHHGVRSWNIRDQKLVTVLDLDTVIYAGALSPDGRYFSVPNRKSTFDIFDLKTKEKLNRLHDPDDATSNTHLSQRNRPGLFVHEGRYFIGAGLGKVNLWQVAGNIRVQRLSLSMSTIFISNTTPLPSQLSAESLYTVGETFSHSAVTLLAISDTDTASCLKGEIRVAACTQGPEQVITIWKARTLGNSPITKIIENRHESPEILGESNRSRSLSIWLAVFCAVLLSSLLSGCPPSRKPKPLARAVPMWTPDRSLSAAGSHTPLTSPPSRKPKPLARAVPMWTPDRQDRTPAARDTTSPSPNTVLLAAKSLSISANSRSSPVTAGAGLDIGRLLRERDKADHELKKARQREKYAMTQTKARAPLWTEARCEAVVALTAEYREDARLKRMAYDEAKRMEVYGHMSGDAGRLQGPEDDHRSEVESVGGNEASRNHHEENEDQDINEDSDDEGVNGEVDEDFDEEAADEEVDEEEADEEVDEEEADEEVDEERFEEETDEGADEERFEEETDEEVDEARSGEDVDEEGADDGDIGEDDGGEGAHGGSADEGKTFLGLLRSDYAEAQHQLKLARGRERYARKLFNANHHKWSSERVEEVAKNTNWYERDAERKRKRLEKAMKENKGRGSQNDETGLHRTPPSLYGSARTQRRVLSRT</sequence>
<dbReference type="OrthoDB" id="3238562at2759"/>
<feature type="region of interest" description="Disordered" evidence="1">
    <location>
        <begin position="826"/>
        <end position="866"/>
    </location>
</feature>
<feature type="compositionally biased region" description="Acidic residues" evidence="1">
    <location>
        <begin position="650"/>
        <end position="726"/>
    </location>
</feature>
<organism evidence="2 3">
    <name type="scientific">Ephemerocybe angulata</name>
    <dbReference type="NCBI Taxonomy" id="980116"/>
    <lineage>
        <taxon>Eukaryota</taxon>
        <taxon>Fungi</taxon>
        <taxon>Dikarya</taxon>
        <taxon>Basidiomycota</taxon>
        <taxon>Agaricomycotina</taxon>
        <taxon>Agaricomycetes</taxon>
        <taxon>Agaricomycetidae</taxon>
        <taxon>Agaricales</taxon>
        <taxon>Agaricineae</taxon>
        <taxon>Psathyrellaceae</taxon>
        <taxon>Ephemerocybe</taxon>
    </lineage>
</organism>
<dbReference type="AlphaFoldDB" id="A0A8H5CHU7"/>
<comment type="caution">
    <text evidence="2">The sequence shown here is derived from an EMBL/GenBank/DDBJ whole genome shotgun (WGS) entry which is preliminary data.</text>
</comment>
<feature type="region of interest" description="Disordered" evidence="1">
    <location>
        <begin position="466"/>
        <end position="514"/>
    </location>
</feature>
<proteinExistence type="predicted"/>
<dbReference type="Gene3D" id="2.130.10.10">
    <property type="entry name" value="YVTN repeat-like/Quinoprotein amine dehydrogenase"/>
    <property type="match status" value="2"/>
</dbReference>
<reference evidence="2 3" key="1">
    <citation type="journal article" date="2020" name="ISME J.">
        <title>Uncovering the hidden diversity of litter-decomposition mechanisms in mushroom-forming fungi.</title>
        <authorList>
            <person name="Floudas D."/>
            <person name="Bentzer J."/>
            <person name="Ahren D."/>
            <person name="Johansson T."/>
            <person name="Persson P."/>
            <person name="Tunlid A."/>
        </authorList>
    </citation>
    <scope>NUCLEOTIDE SEQUENCE [LARGE SCALE GENOMIC DNA]</scope>
    <source>
        <strain evidence="2 3">CBS 175.51</strain>
    </source>
</reference>
<name>A0A8H5CHU7_9AGAR</name>
<feature type="region of interest" description="Disordered" evidence="1">
    <location>
        <begin position="617"/>
        <end position="761"/>
    </location>
</feature>
<feature type="compositionally biased region" description="Basic and acidic residues" evidence="1">
    <location>
        <begin position="826"/>
        <end position="835"/>
    </location>
</feature>
<dbReference type="InterPro" id="IPR015943">
    <property type="entry name" value="WD40/YVTN_repeat-like_dom_sf"/>
</dbReference>
<evidence type="ECO:0000313" key="3">
    <source>
        <dbReference type="Proteomes" id="UP000541558"/>
    </source>
</evidence>
<feature type="compositionally biased region" description="Polar residues" evidence="1">
    <location>
        <begin position="470"/>
        <end position="481"/>
    </location>
</feature>
<keyword evidence="3" id="KW-1185">Reference proteome</keyword>
<dbReference type="InterPro" id="IPR011047">
    <property type="entry name" value="Quinoprotein_ADH-like_sf"/>
</dbReference>
<dbReference type="EMBL" id="JAACJK010000001">
    <property type="protein sequence ID" value="KAF5341748.1"/>
    <property type="molecule type" value="Genomic_DNA"/>
</dbReference>
<feature type="compositionally biased region" description="Acidic residues" evidence="1">
    <location>
        <begin position="733"/>
        <end position="750"/>
    </location>
</feature>